<sequence>MAAEVPGLGAYARTAVRLHPRPGNPGARDSHIGGPLLWPAGEPWPHCAEPEDRPPWIKGLDAPNALVSVAQLRAADFPELAFPDGADLLQILWCPTFHPHNGYQPEVRVVWRRGADVTDVLAAPPAPARAEDGYVPRPCVLHPERVTEYPWHEELPGELRARLHAWEETREEPADYQSDLSVVPGCKVGGGMAWPVTDMPPQECPHCAGPIGLLLQLDSTEWDGAGRWRPVEDADDAEPTGLSIARHSHLGIFRCERGHAFPLSQ</sequence>
<gene>
    <name evidence="1" type="ORF">ACRB68_53180</name>
</gene>
<reference evidence="1 2" key="1">
    <citation type="submission" date="2019-10" db="EMBL/GenBank/DDBJ databases">
        <title>Actinomadura rubteroloni sp. nov. and Actinomadura macrotermitis sp. nov., isolated from the gut of fungus growing-termite Macrotermes natalensis.</title>
        <authorList>
            <person name="Benndorf R."/>
            <person name="Martin K."/>
            <person name="Kuefner M."/>
            <person name="De Beer W."/>
            <person name="Kaster A.-K."/>
            <person name="Vollmers J."/>
            <person name="Poulsen M."/>
            <person name="Beemelmanns C."/>
        </authorList>
    </citation>
    <scope>NUCLEOTIDE SEQUENCE [LARGE SCALE GENOMIC DNA]</scope>
    <source>
        <strain evidence="1 2">RB68</strain>
    </source>
</reference>
<accession>A0A7K0C177</accession>
<evidence type="ECO:0008006" key="3">
    <source>
        <dbReference type="Google" id="ProtNLM"/>
    </source>
</evidence>
<organism evidence="1 2">
    <name type="scientific">Actinomadura macrotermitis</name>
    <dbReference type="NCBI Taxonomy" id="2585200"/>
    <lineage>
        <taxon>Bacteria</taxon>
        <taxon>Bacillati</taxon>
        <taxon>Actinomycetota</taxon>
        <taxon>Actinomycetes</taxon>
        <taxon>Streptosporangiales</taxon>
        <taxon>Thermomonosporaceae</taxon>
        <taxon>Actinomadura</taxon>
    </lineage>
</organism>
<keyword evidence="2" id="KW-1185">Reference proteome</keyword>
<dbReference type="Proteomes" id="UP000487268">
    <property type="component" value="Unassembled WGS sequence"/>
</dbReference>
<dbReference type="Gene3D" id="2.30.320.10">
    <property type="entry name" value="YwqG-like"/>
    <property type="match status" value="1"/>
</dbReference>
<proteinExistence type="predicted"/>
<dbReference type="AlphaFoldDB" id="A0A7K0C177"/>
<comment type="caution">
    <text evidence="1">The sequence shown here is derived from an EMBL/GenBank/DDBJ whole genome shotgun (WGS) entry which is preliminary data.</text>
</comment>
<evidence type="ECO:0000313" key="1">
    <source>
        <dbReference type="EMBL" id="MQY07218.1"/>
    </source>
</evidence>
<name>A0A7K0C177_9ACTN</name>
<protein>
    <recommendedName>
        <fullName evidence="3">DUF1963 domain-containing protein</fullName>
    </recommendedName>
</protein>
<dbReference type="EMBL" id="WEGH01000003">
    <property type="protein sequence ID" value="MQY07218.1"/>
    <property type="molecule type" value="Genomic_DNA"/>
</dbReference>
<evidence type="ECO:0000313" key="2">
    <source>
        <dbReference type="Proteomes" id="UP000487268"/>
    </source>
</evidence>